<reference evidence="4" key="1">
    <citation type="submission" date="2023-07" db="EMBL/GenBank/DDBJ databases">
        <title>Verminephrobacter genomes.</title>
        <authorList>
            <person name="Lund M.B."/>
        </authorList>
    </citation>
    <scope>NUCLEOTIDE SEQUENCE [LARGE SCALE GENOMIC DNA]</scope>
    <source>
        <strain evidence="4">AtM5-05</strain>
    </source>
</reference>
<feature type="signal peptide" evidence="2">
    <location>
        <begin position="1"/>
        <end position="23"/>
    </location>
</feature>
<evidence type="ECO:0000256" key="1">
    <source>
        <dbReference type="SAM" id="MobiDB-lite"/>
    </source>
</evidence>
<evidence type="ECO:0000313" key="4">
    <source>
        <dbReference type="Proteomes" id="UP001208935"/>
    </source>
</evidence>
<organism evidence="3 4">
    <name type="scientific">Verminephrobacter aporrectodeae subsp. tuberculatae</name>
    <dbReference type="NCBI Taxonomy" id="1110392"/>
    <lineage>
        <taxon>Bacteria</taxon>
        <taxon>Pseudomonadati</taxon>
        <taxon>Pseudomonadota</taxon>
        <taxon>Betaproteobacteria</taxon>
        <taxon>Burkholderiales</taxon>
        <taxon>Comamonadaceae</taxon>
        <taxon>Verminephrobacter</taxon>
    </lineage>
</organism>
<keyword evidence="2" id="KW-0732">Signal</keyword>
<proteinExistence type="predicted"/>
<accession>A0ABT3KYU4</accession>
<feature type="chain" id="PRO_5047294255" evidence="2">
    <location>
        <begin position="24"/>
        <end position="121"/>
    </location>
</feature>
<protein>
    <submittedName>
        <fullName evidence="3">Uncharacterized protein</fullName>
    </submittedName>
</protein>
<dbReference type="Proteomes" id="UP001208935">
    <property type="component" value="Unassembled WGS sequence"/>
</dbReference>
<sequence>MTQPIVGGLIAAGVLVVAGLVNAASLDTPKFDDNAMEHGDRAAPSQVATATDAARPQRAPPSNGDAAGRVARLQDFAPTAPAGCAQMNAACQCYTPQARPFPVSGSVCLQIVKQGFSIDQE</sequence>
<evidence type="ECO:0000313" key="3">
    <source>
        <dbReference type="EMBL" id="MCW5322970.1"/>
    </source>
</evidence>
<gene>
    <name evidence="3" type="ORF">D5039_18030</name>
</gene>
<name>A0ABT3KYU4_9BURK</name>
<dbReference type="EMBL" id="QZCW01000003">
    <property type="protein sequence ID" value="MCW5322970.1"/>
    <property type="molecule type" value="Genomic_DNA"/>
</dbReference>
<feature type="region of interest" description="Disordered" evidence="1">
    <location>
        <begin position="32"/>
        <end position="67"/>
    </location>
</feature>
<comment type="caution">
    <text evidence="3">The sequence shown here is derived from an EMBL/GenBank/DDBJ whole genome shotgun (WGS) entry which is preliminary data.</text>
</comment>
<keyword evidence="4" id="KW-1185">Reference proteome</keyword>
<feature type="compositionally biased region" description="Basic and acidic residues" evidence="1">
    <location>
        <begin position="32"/>
        <end position="41"/>
    </location>
</feature>
<dbReference type="RefSeq" id="WP_265283020.1">
    <property type="nucleotide sequence ID" value="NZ_QZCW01000003.1"/>
</dbReference>
<evidence type="ECO:0000256" key="2">
    <source>
        <dbReference type="SAM" id="SignalP"/>
    </source>
</evidence>